<dbReference type="Proteomes" id="UP001160334">
    <property type="component" value="Unassembled WGS sequence"/>
</dbReference>
<protein>
    <recommendedName>
        <fullName evidence="3">Head-to-tail adaptor</fullName>
    </recommendedName>
</protein>
<keyword evidence="2" id="KW-1185">Reference proteome</keyword>
<name>A0ABT6MER7_9NOCA</name>
<organism evidence="1 2">
    <name type="scientific">Prescottella agglutinans</name>
    <dbReference type="NCBI Taxonomy" id="1644129"/>
    <lineage>
        <taxon>Bacteria</taxon>
        <taxon>Bacillati</taxon>
        <taxon>Actinomycetota</taxon>
        <taxon>Actinomycetes</taxon>
        <taxon>Mycobacteriales</taxon>
        <taxon>Nocardiaceae</taxon>
        <taxon>Prescottella</taxon>
    </lineage>
</organism>
<evidence type="ECO:0008006" key="3">
    <source>
        <dbReference type="Google" id="ProtNLM"/>
    </source>
</evidence>
<comment type="caution">
    <text evidence="1">The sequence shown here is derived from an EMBL/GenBank/DDBJ whole genome shotgun (WGS) entry which is preliminary data.</text>
</comment>
<accession>A0ABT6MER7</accession>
<evidence type="ECO:0000313" key="1">
    <source>
        <dbReference type="EMBL" id="MDH6282807.1"/>
    </source>
</evidence>
<gene>
    <name evidence="1" type="ORF">M2280_004044</name>
</gene>
<dbReference type="RefSeq" id="WP_280762103.1">
    <property type="nucleotide sequence ID" value="NZ_JARXVC010000011.1"/>
</dbReference>
<sequence>MLVYAEKNDLVLGNWLREFPDDADALIRDASSLVRDATRLDRYNTLPNGLPEDDDYREAMRDATCAQVALWVKAGIDPVAGSVGRTVGVESQSADGGTVKYTGHASAAEIDGAVNSLCAAGWRILRNAGLCSTRPITW</sequence>
<evidence type="ECO:0000313" key="2">
    <source>
        <dbReference type="Proteomes" id="UP001160334"/>
    </source>
</evidence>
<proteinExistence type="predicted"/>
<dbReference type="EMBL" id="JARXVC010000011">
    <property type="protein sequence ID" value="MDH6282807.1"/>
    <property type="molecule type" value="Genomic_DNA"/>
</dbReference>
<reference evidence="1 2" key="1">
    <citation type="submission" date="2023-04" db="EMBL/GenBank/DDBJ databases">
        <title>Forest soil microbial communities from Buena Vista Peninsula, Colon Province, Panama.</title>
        <authorList>
            <person name="Bouskill N."/>
        </authorList>
    </citation>
    <scope>NUCLEOTIDE SEQUENCE [LARGE SCALE GENOMIC DNA]</scope>
    <source>
        <strain evidence="1 2">CFH S0262</strain>
    </source>
</reference>